<feature type="coiled-coil region" evidence="1">
    <location>
        <begin position="327"/>
        <end position="386"/>
    </location>
</feature>
<feature type="compositionally biased region" description="Basic and acidic residues" evidence="2">
    <location>
        <begin position="62"/>
        <end position="72"/>
    </location>
</feature>
<feature type="compositionally biased region" description="Acidic residues" evidence="2">
    <location>
        <begin position="216"/>
        <end position="233"/>
    </location>
</feature>
<dbReference type="InterPro" id="IPR003169">
    <property type="entry name" value="GYF"/>
</dbReference>
<dbReference type="Gene3D" id="3.30.1490.40">
    <property type="match status" value="1"/>
</dbReference>
<protein>
    <recommendedName>
        <fullName evidence="3">GYF domain-containing protein</fullName>
    </recommendedName>
</protein>
<feature type="coiled-coil region" evidence="1">
    <location>
        <begin position="468"/>
        <end position="517"/>
    </location>
</feature>
<dbReference type="PANTHER" id="PTHR47471">
    <property type="entry name" value="GYF DOMAIN-CONTAINING PROTEIN"/>
    <property type="match status" value="1"/>
</dbReference>
<evidence type="ECO:0000259" key="3">
    <source>
        <dbReference type="PROSITE" id="PS50829"/>
    </source>
</evidence>
<dbReference type="PROSITE" id="PS50829">
    <property type="entry name" value="GYF"/>
    <property type="match status" value="1"/>
</dbReference>
<dbReference type="Proteomes" id="UP001530315">
    <property type="component" value="Unassembled WGS sequence"/>
</dbReference>
<dbReference type="CDD" id="cd00072">
    <property type="entry name" value="GYF"/>
    <property type="match status" value="1"/>
</dbReference>
<feature type="compositionally biased region" description="Gly residues" evidence="2">
    <location>
        <begin position="1"/>
        <end position="19"/>
    </location>
</feature>
<keyword evidence="5" id="KW-1185">Reference proteome</keyword>
<feature type="compositionally biased region" description="Gly residues" evidence="2">
    <location>
        <begin position="256"/>
        <end position="266"/>
    </location>
</feature>
<dbReference type="EMBL" id="JALLAZ020001324">
    <property type="protein sequence ID" value="KAL3776943.1"/>
    <property type="molecule type" value="Genomic_DNA"/>
</dbReference>
<feature type="region of interest" description="Disordered" evidence="2">
    <location>
        <begin position="1"/>
        <end position="137"/>
    </location>
</feature>
<reference evidence="4 5" key="1">
    <citation type="submission" date="2024-10" db="EMBL/GenBank/DDBJ databases">
        <title>Updated reference genomes for cyclostephanoid diatoms.</title>
        <authorList>
            <person name="Roberts W.R."/>
            <person name="Alverson A.J."/>
        </authorList>
    </citation>
    <scope>NUCLEOTIDE SEQUENCE [LARGE SCALE GENOMIC DNA]</scope>
    <source>
        <strain evidence="4 5">AJA276-08</strain>
    </source>
</reference>
<sequence length="938" mass="98267">MGGVGLGGGGGGGVGGGGGRLRDFDSGDEGGGVHHRGGGRIEHRGGGFDSGRWQRGVALPDGDARPNSRGRSDGGGSGPGRGYGDRGGVSDREADDPNDLWDDPVAPTSYGAATDFSAFGGSLEEDRPRGSRSSGMAAFELSDMSKAAAAFESELHADRKTGDAVAVPSLAGSASDGGEGEGEDATSHVVDPRRPLASTGTTIRSGSGEHVNVFEDFGDEIAPEAEAEEEEEELPIKSANGENDASSRLMKMIGVSGTGEAAGGVSGSDPSFSAATDAAEAKSAKPRPDEGSKPAVDNAASVPSNPWGAPASSLSTNPWGDLDSFGKQAKEAEAAAAFAAQQKLQEEELLRQRQHLQKQQQEAEMRAAQQEQLERIKQQQNQVELVLIERVSSILENSWGRSDLTSILSTMHANDSRVIAILSSVEALRSLIARHPLRIQLGRDPTMGAEMAALRLTNAQWQVHQAQVQAQQAQLVAAQQLQAAQEQELQRRRRLQEEQARQQRADALARAEEEKKQLVVTDAPWFYADPQGNIQGPFGGDEMRQWLEAGYFKGDLPISQSRGGPFRTLSSYFSDANNAFYPTTPSVGGDVKVAEARALAEAEEAKARAEADNKARLEALAAAEEADRAAKAEAKAKAHALAEAKTRAEAEAASKSDQSSQLKMMLGLGAGPSGGGGMIAGPPPPQPVPEAAVAGLKKQNNNTQQKQEQSAVASELTAAPAWGGVASAGPNVGRKKSMSEIQQEEARLAALRAKEQGFTGSGGSQGGGWANVAASGGSTAWRGAAVLTPAAVVVTPTPTVAVAGLSAAAPAAWVKPTATTSIPRVTAPMAKKPNSKKVAAVDDNFGANGRMTPSLEIWCKEQMEKLNGTDDLTLIQFCMTLTDRDEIRQYLTAYLGSTPQVNNFATEFIRRKCGDTAKQEEWESAGGKKAARKKKGGK</sequence>
<gene>
    <name evidence="4" type="ORF">ACHAW5_009255</name>
</gene>
<dbReference type="AlphaFoldDB" id="A0ABD3NM23"/>
<evidence type="ECO:0000313" key="5">
    <source>
        <dbReference type="Proteomes" id="UP001530315"/>
    </source>
</evidence>
<feature type="compositionally biased region" description="Acidic residues" evidence="2">
    <location>
        <begin position="93"/>
        <end position="102"/>
    </location>
</feature>
<evidence type="ECO:0000313" key="4">
    <source>
        <dbReference type="EMBL" id="KAL3776943.1"/>
    </source>
</evidence>
<accession>A0ABD3NM23</accession>
<dbReference type="PANTHER" id="PTHR47471:SF1">
    <property type="entry name" value="PROTEIN ESSENTIAL FOR POTEXVIRUS ACCUMULATION 1"/>
    <property type="match status" value="1"/>
</dbReference>
<feature type="region of interest" description="Disordered" evidence="2">
    <location>
        <begin position="158"/>
        <end position="324"/>
    </location>
</feature>
<feature type="coiled-coil region" evidence="1">
    <location>
        <begin position="592"/>
        <end position="651"/>
    </location>
</feature>
<feature type="compositionally biased region" description="Basic and acidic residues" evidence="2">
    <location>
        <begin position="279"/>
        <end position="292"/>
    </location>
</feature>
<feature type="domain" description="GYF" evidence="3">
    <location>
        <begin position="522"/>
        <end position="570"/>
    </location>
</feature>
<dbReference type="InterPro" id="IPR035445">
    <property type="entry name" value="GYF-like_dom_sf"/>
</dbReference>
<feature type="compositionally biased region" description="Basic residues" evidence="2">
    <location>
        <begin position="929"/>
        <end position="938"/>
    </location>
</feature>
<evidence type="ECO:0000256" key="2">
    <source>
        <dbReference type="SAM" id="MobiDB-lite"/>
    </source>
</evidence>
<evidence type="ECO:0000256" key="1">
    <source>
        <dbReference type="SAM" id="Coils"/>
    </source>
</evidence>
<feature type="compositionally biased region" description="Gly residues" evidence="2">
    <location>
        <begin position="73"/>
        <end position="87"/>
    </location>
</feature>
<feature type="region of interest" description="Disordered" evidence="2">
    <location>
        <begin position="919"/>
        <end position="938"/>
    </location>
</feature>
<comment type="caution">
    <text evidence="4">The sequence shown here is derived from an EMBL/GenBank/DDBJ whole genome shotgun (WGS) entry which is preliminary data.</text>
</comment>
<dbReference type="SUPFAM" id="SSF55277">
    <property type="entry name" value="GYF domain"/>
    <property type="match status" value="1"/>
</dbReference>
<proteinExistence type="predicted"/>
<dbReference type="SMART" id="SM00444">
    <property type="entry name" value="GYF"/>
    <property type="match status" value="1"/>
</dbReference>
<organism evidence="4 5">
    <name type="scientific">Stephanodiscus triporus</name>
    <dbReference type="NCBI Taxonomy" id="2934178"/>
    <lineage>
        <taxon>Eukaryota</taxon>
        <taxon>Sar</taxon>
        <taxon>Stramenopiles</taxon>
        <taxon>Ochrophyta</taxon>
        <taxon>Bacillariophyta</taxon>
        <taxon>Coscinodiscophyceae</taxon>
        <taxon>Thalassiosirophycidae</taxon>
        <taxon>Stephanodiscales</taxon>
        <taxon>Stephanodiscaceae</taxon>
        <taxon>Stephanodiscus</taxon>
    </lineage>
</organism>
<dbReference type="Pfam" id="PF02213">
    <property type="entry name" value="GYF"/>
    <property type="match status" value="1"/>
</dbReference>
<keyword evidence="1" id="KW-0175">Coiled coil</keyword>
<name>A0ABD3NM23_9STRA</name>